<sequence>MLGARFGRTLGYGLVRNRATPFARSVRYYDAKDEYEVKGFRKFIGPFWVITTRPFLKIYGTATFFFLLYYYPLDKYLLGVREIKAELDAKVRK</sequence>
<keyword evidence="3" id="KW-1185">Reference proteome</keyword>
<dbReference type="Proteomes" id="UP000031512">
    <property type="component" value="Chromosome 1"/>
</dbReference>
<dbReference type="KEGG" id="beq:BEWA_029240"/>
<feature type="transmembrane region" description="Helical" evidence="1">
    <location>
        <begin position="47"/>
        <end position="71"/>
    </location>
</feature>
<dbReference type="VEuPathDB" id="PiroplasmaDB:BEWA_029240"/>
<evidence type="ECO:0000313" key="3">
    <source>
        <dbReference type="Proteomes" id="UP000031512"/>
    </source>
</evidence>
<dbReference type="EMBL" id="CP001669">
    <property type="protein sequence ID" value="AFZ80074.1"/>
    <property type="molecule type" value="Genomic_DNA"/>
</dbReference>
<gene>
    <name evidence="2" type="ORF">BEWA_029240</name>
</gene>
<accession>L0AYV3</accession>
<name>L0AYV3_THEEQ</name>
<dbReference type="eggNOG" id="ENOG502QWV6">
    <property type="taxonomic scope" value="Eukaryota"/>
</dbReference>
<evidence type="ECO:0000256" key="1">
    <source>
        <dbReference type="SAM" id="Phobius"/>
    </source>
</evidence>
<dbReference type="GeneID" id="15803476"/>
<dbReference type="OrthoDB" id="363974at2759"/>
<keyword evidence="1" id="KW-1133">Transmembrane helix</keyword>
<proteinExistence type="predicted"/>
<keyword evidence="1" id="KW-0812">Transmembrane</keyword>
<dbReference type="AlphaFoldDB" id="L0AYV3"/>
<protein>
    <submittedName>
        <fullName evidence="2">Uncharacterized protein</fullName>
    </submittedName>
</protein>
<evidence type="ECO:0000313" key="2">
    <source>
        <dbReference type="EMBL" id="AFZ80074.1"/>
    </source>
</evidence>
<reference evidence="2 3" key="1">
    <citation type="journal article" date="2012" name="BMC Genomics">
        <title>Comparative genomic analysis and phylogenetic position of Theileria equi.</title>
        <authorList>
            <person name="Kappmeyer L.S."/>
            <person name="Thiagarajan M."/>
            <person name="Herndon D.R."/>
            <person name="Ramsay J.D."/>
            <person name="Caler E."/>
            <person name="Djikeng A."/>
            <person name="Gillespie J.J."/>
            <person name="Lau A.O."/>
            <person name="Roalson E.H."/>
            <person name="Silva J.C."/>
            <person name="Silva M.G."/>
            <person name="Suarez C.E."/>
            <person name="Ueti M.W."/>
            <person name="Nene V.M."/>
            <person name="Mealey R.H."/>
            <person name="Knowles D.P."/>
            <person name="Brayton K.A."/>
        </authorList>
    </citation>
    <scope>NUCLEOTIDE SEQUENCE [LARGE SCALE GENOMIC DNA]</scope>
    <source>
        <strain evidence="2 3">WA</strain>
    </source>
</reference>
<dbReference type="RefSeq" id="XP_004829740.1">
    <property type="nucleotide sequence ID" value="XM_004829683.1"/>
</dbReference>
<keyword evidence="1" id="KW-0472">Membrane</keyword>
<organism evidence="2 3">
    <name type="scientific">Theileria equi strain WA</name>
    <dbReference type="NCBI Taxonomy" id="1537102"/>
    <lineage>
        <taxon>Eukaryota</taxon>
        <taxon>Sar</taxon>
        <taxon>Alveolata</taxon>
        <taxon>Apicomplexa</taxon>
        <taxon>Aconoidasida</taxon>
        <taxon>Piroplasmida</taxon>
        <taxon>Theileriidae</taxon>
        <taxon>Theileria</taxon>
    </lineage>
</organism>